<evidence type="ECO:0000313" key="2">
    <source>
        <dbReference type="Proteomes" id="UP001157946"/>
    </source>
</evidence>
<protein>
    <submittedName>
        <fullName evidence="1">Uncharacterized protein</fullName>
    </submittedName>
</protein>
<dbReference type="AlphaFoldDB" id="A0AA45WPF0"/>
<accession>A0AA45WPF0</accession>
<sequence length="61" mass="6959">MRVERITGFMDNGRAKLWVRVDGKLKILNRITVQEIDPLLIRKPAAPDGSLHLHSLPQTWG</sequence>
<dbReference type="EMBL" id="FXTU01000003">
    <property type="protein sequence ID" value="SMP21052.1"/>
    <property type="molecule type" value="Genomic_DNA"/>
</dbReference>
<dbReference type="Proteomes" id="UP001157946">
    <property type="component" value="Unassembled WGS sequence"/>
</dbReference>
<dbReference type="RefSeq" id="WP_102992217.1">
    <property type="nucleotide sequence ID" value="NZ_FXTU01000003.1"/>
</dbReference>
<reference evidence="1" key="1">
    <citation type="submission" date="2017-05" db="EMBL/GenBank/DDBJ databases">
        <authorList>
            <person name="Varghese N."/>
            <person name="Submissions S."/>
        </authorList>
    </citation>
    <scope>NUCLEOTIDE SEQUENCE</scope>
    <source>
        <strain evidence="1">DSM 45262</strain>
    </source>
</reference>
<organism evidence="1 2">
    <name type="scientific">Laceyella tengchongensis</name>
    <dbReference type="NCBI Taxonomy" id="574699"/>
    <lineage>
        <taxon>Bacteria</taxon>
        <taxon>Bacillati</taxon>
        <taxon>Bacillota</taxon>
        <taxon>Bacilli</taxon>
        <taxon>Bacillales</taxon>
        <taxon>Thermoactinomycetaceae</taxon>
        <taxon>Laceyella</taxon>
    </lineage>
</organism>
<comment type="caution">
    <text evidence="1">The sequence shown here is derived from an EMBL/GenBank/DDBJ whole genome shotgun (WGS) entry which is preliminary data.</text>
</comment>
<proteinExistence type="predicted"/>
<gene>
    <name evidence="1" type="ORF">SAMN06265361_103475</name>
</gene>
<evidence type="ECO:0000313" key="1">
    <source>
        <dbReference type="EMBL" id="SMP21052.1"/>
    </source>
</evidence>
<name>A0AA45WPF0_9BACL</name>
<keyword evidence="2" id="KW-1185">Reference proteome</keyword>